<dbReference type="EMBL" id="ACJN02000002">
    <property type="protein sequence ID" value="EFI35024.1"/>
    <property type="molecule type" value="Genomic_DNA"/>
</dbReference>
<proteinExistence type="predicted"/>
<dbReference type="InterPro" id="IPR012347">
    <property type="entry name" value="Ferritin-like"/>
</dbReference>
<evidence type="ECO:0000313" key="3">
    <source>
        <dbReference type="Proteomes" id="UP000005496"/>
    </source>
</evidence>
<name>D6SQJ8_9BACT</name>
<dbReference type="Proteomes" id="UP000005496">
    <property type="component" value="Unassembled WGS sequence"/>
</dbReference>
<protein>
    <submittedName>
        <fullName evidence="2">Rubrerythrin</fullName>
    </submittedName>
</protein>
<dbReference type="OrthoDB" id="5510528at2"/>
<dbReference type="RefSeq" id="WP_008870338.1">
    <property type="nucleotide sequence ID" value="NZ_ACJN02000002.1"/>
</dbReference>
<dbReference type="CDD" id="cd01045">
    <property type="entry name" value="Ferritin_like_AB"/>
    <property type="match status" value="1"/>
</dbReference>
<evidence type="ECO:0000259" key="1">
    <source>
        <dbReference type="Pfam" id="PF02915"/>
    </source>
</evidence>
<evidence type="ECO:0000313" key="2">
    <source>
        <dbReference type="EMBL" id="EFI35024.1"/>
    </source>
</evidence>
<organism evidence="2 3">
    <name type="scientific">Desulfonatronospira thiodismutans ASO3-1</name>
    <dbReference type="NCBI Taxonomy" id="555779"/>
    <lineage>
        <taxon>Bacteria</taxon>
        <taxon>Pseudomonadati</taxon>
        <taxon>Thermodesulfobacteriota</taxon>
        <taxon>Desulfovibrionia</taxon>
        <taxon>Desulfovibrionales</taxon>
        <taxon>Desulfonatronovibrionaceae</taxon>
        <taxon>Desulfonatronospira</taxon>
    </lineage>
</organism>
<dbReference type="PANTHER" id="PTHR33531:SF7">
    <property type="entry name" value="HYPOTHETICAL MEMBRANE PROTEIN, CONSERVED"/>
    <property type="match status" value="1"/>
</dbReference>
<accession>D6SQJ8</accession>
<dbReference type="eggNOG" id="COG1633">
    <property type="taxonomic scope" value="Bacteria"/>
</dbReference>
<dbReference type="InterPro" id="IPR009078">
    <property type="entry name" value="Ferritin-like_SF"/>
</dbReference>
<feature type="domain" description="Rubrerythrin diiron-binding" evidence="1">
    <location>
        <begin position="12"/>
        <end position="149"/>
    </location>
</feature>
<dbReference type="GO" id="GO:0046872">
    <property type="term" value="F:metal ion binding"/>
    <property type="evidence" value="ECO:0007669"/>
    <property type="project" value="InterPro"/>
</dbReference>
<dbReference type="GO" id="GO:0016491">
    <property type="term" value="F:oxidoreductase activity"/>
    <property type="evidence" value="ECO:0007669"/>
    <property type="project" value="InterPro"/>
</dbReference>
<dbReference type="AlphaFoldDB" id="D6SQJ8"/>
<comment type="caution">
    <text evidence="2">The sequence shown here is derived from an EMBL/GenBank/DDBJ whole genome shotgun (WGS) entry which is preliminary data.</text>
</comment>
<dbReference type="Gene3D" id="1.20.1260.10">
    <property type="match status" value="1"/>
</dbReference>
<dbReference type="Pfam" id="PF02915">
    <property type="entry name" value="Rubrerythrin"/>
    <property type="match status" value="1"/>
</dbReference>
<dbReference type="InterPro" id="IPR003251">
    <property type="entry name" value="Rr_diiron-bd_dom"/>
</dbReference>
<dbReference type="SUPFAM" id="SSF47240">
    <property type="entry name" value="Ferritin-like"/>
    <property type="match status" value="1"/>
</dbReference>
<reference evidence="2" key="1">
    <citation type="submission" date="2010-05" db="EMBL/GenBank/DDBJ databases">
        <title>The draft genome of Desulfonatronospira thiodismutans ASO3-1.</title>
        <authorList>
            <consortium name="US DOE Joint Genome Institute (JGI-PGF)"/>
            <person name="Lucas S."/>
            <person name="Copeland A."/>
            <person name="Lapidus A."/>
            <person name="Cheng J.-F."/>
            <person name="Bruce D."/>
            <person name="Goodwin L."/>
            <person name="Pitluck S."/>
            <person name="Chertkov O."/>
            <person name="Brettin T."/>
            <person name="Detter J.C."/>
            <person name="Han C."/>
            <person name="Land M.L."/>
            <person name="Hauser L."/>
            <person name="Kyrpides N."/>
            <person name="Mikhailova N."/>
            <person name="Muyzer G."/>
            <person name="Woyke T."/>
        </authorList>
    </citation>
    <scope>NUCLEOTIDE SEQUENCE [LARGE SCALE GENOMIC DNA]</scope>
    <source>
        <strain evidence="2">ASO3-1</strain>
    </source>
</reference>
<dbReference type="PANTHER" id="PTHR33531">
    <property type="entry name" value="RUBRERYTHRIN SUBFAMILY"/>
    <property type="match status" value="1"/>
</dbReference>
<gene>
    <name evidence="2" type="ORF">Dthio_PD2418</name>
</gene>
<keyword evidence="3" id="KW-1185">Reference proteome</keyword>
<sequence>MSRENFKNWVCKAVEMEEKGKAFYEQAAKECTTQMGQKIFSMLRDDEIQHIQRIREIEKALDQDSGLEQACCMDDMGSDAGQAFKELAEKVKSEKPCDSTAKALNAGIDFELALVKFYEEALEKASEDLERDFLKRMIQEEKGHYVLLSDMQYYYEDPEGWALGKARSGLDGA</sequence>